<name>A0A398DKN8_9BACT</name>
<gene>
    <name evidence="1" type="ORF">SMC1_08405</name>
</gene>
<evidence type="ECO:0000313" key="1">
    <source>
        <dbReference type="EMBL" id="RIE16122.1"/>
    </source>
</evidence>
<dbReference type="Proteomes" id="UP000266113">
    <property type="component" value="Unassembled WGS sequence"/>
</dbReference>
<dbReference type="RefSeq" id="WP_119086335.1">
    <property type="nucleotide sequence ID" value="NZ_QXIY01000036.1"/>
</dbReference>
<evidence type="ECO:0000313" key="2">
    <source>
        <dbReference type="Proteomes" id="UP000266113"/>
    </source>
</evidence>
<proteinExistence type="predicted"/>
<dbReference type="OrthoDB" id="9803111at2"/>
<dbReference type="AlphaFoldDB" id="A0A398DKN8"/>
<accession>A0A398DKN8</accession>
<reference evidence="1 2" key="1">
    <citation type="submission" date="2018-09" db="EMBL/GenBank/DDBJ databases">
        <title>Discovery and Ecogenomic Context for Candidatus Cryosericales, a Global Caldiserica Order Active in Thawing Permafrost.</title>
        <authorList>
            <person name="Martinez M.A."/>
            <person name="Woodcroft B.J."/>
            <person name="Ignacio Espinoza J.C."/>
            <person name="Zayed A."/>
            <person name="Singleton C.M."/>
            <person name="Boyd J."/>
            <person name="Li Y.-F."/>
            <person name="Purvine S."/>
            <person name="Maughan H."/>
            <person name="Hodgkins S.B."/>
            <person name="Anderson D."/>
            <person name="Sederholm M."/>
            <person name="Temperton B."/>
            <person name="Saleska S.R."/>
            <person name="Tyson G.W."/>
            <person name="Rich V.I."/>
        </authorList>
    </citation>
    <scope>NUCLEOTIDE SEQUENCE [LARGE SCALE GENOMIC DNA]</scope>
    <source>
        <strain evidence="1 2">SMC1</strain>
    </source>
</reference>
<keyword evidence="2" id="KW-1185">Reference proteome</keyword>
<dbReference type="EMBL" id="QXIY01000036">
    <property type="protein sequence ID" value="RIE16122.1"/>
    <property type="molecule type" value="Genomic_DNA"/>
</dbReference>
<sequence>MTEELWSSTEHVVPTSNESIMRVECPALPELAVLRQAVDALLNATRSHDTNAMRAALHAIDPSINIP</sequence>
<organism evidence="1 2">
    <name type="scientific">Candidatus Cryosericum septentrionale</name>
    <dbReference type="NCBI Taxonomy" id="2290913"/>
    <lineage>
        <taxon>Bacteria</taxon>
        <taxon>Pseudomonadati</taxon>
        <taxon>Caldisericota/Cryosericota group</taxon>
        <taxon>Candidatus Cryosericota</taxon>
        <taxon>Candidatus Cryosericia</taxon>
        <taxon>Candidatus Cryosericales</taxon>
        <taxon>Candidatus Cryosericaceae</taxon>
        <taxon>Candidatus Cryosericum</taxon>
    </lineage>
</organism>
<comment type="caution">
    <text evidence="1">The sequence shown here is derived from an EMBL/GenBank/DDBJ whole genome shotgun (WGS) entry which is preliminary data.</text>
</comment>
<protein>
    <submittedName>
        <fullName evidence="1">Uncharacterized protein</fullName>
    </submittedName>
</protein>